<organism evidence="3 4">
    <name type="scientific">Phytophthora megakarya</name>
    <dbReference type="NCBI Taxonomy" id="4795"/>
    <lineage>
        <taxon>Eukaryota</taxon>
        <taxon>Sar</taxon>
        <taxon>Stramenopiles</taxon>
        <taxon>Oomycota</taxon>
        <taxon>Peronosporomycetes</taxon>
        <taxon>Peronosporales</taxon>
        <taxon>Peronosporaceae</taxon>
        <taxon>Phytophthora</taxon>
    </lineage>
</organism>
<evidence type="ECO:0000259" key="1">
    <source>
        <dbReference type="PROSITE" id="PS50013"/>
    </source>
</evidence>
<accession>A0A225V9P8</accession>
<feature type="domain" description="Chromo" evidence="1">
    <location>
        <begin position="574"/>
        <end position="636"/>
    </location>
</feature>
<dbReference type="GO" id="GO:0003964">
    <property type="term" value="F:RNA-directed DNA polymerase activity"/>
    <property type="evidence" value="ECO:0007669"/>
    <property type="project" value="UniProtKB-KW"/>
</dbReference>
<dbReference type="InterPro" id="IPR050951">
    <property type="entry name" value="Retrovirus_Pol_polyprotein"/>
</dbReference>
<dbReference type="SUPFAM" id="SSF53098">
    <property type="entry name" value="Ribonuclease H-like"/>
    <property type="match status" value="1"/>
</dbReference>
<dbReference type="SUPFAM" id="SSF54160">
    <property type="entry name" value="Chromo domain-like"/>
    <property type="match status" value="1"/>
</dbReference>
<dbReference type="CDD" id="cd00024">
    <property type="entry name" value="CD_CSD"/>
    <property type="match status" value="1"/>
</dbReference>
<feature type="domain" description="Integrase catalytic" evidence="2">
    <location>
        <begin position="250"/>
        <end position="421"/>
    </location>
</feature>
<dbReference type="GO" id="GO:0003676">
    <property type="term" value="F:nucleic acid binding"/>
    <property type="evidence" value="ECO:0007669"/>
    <property type="project" value="InterPro"/>
</dbReference>
<dbReference type="AlphaFoldDB" id="A0A225V9P8"/>
<evidence type="ECO:0000313" key="4">
    <source>
        <dbReference type="Proteomes" id="UP000198211"/>
    </source>
</evidence>
<reference evidence="4" key="1">
    <citation type="submission" date="2017-03" db="EMBL/GenBank/DDBJ databases">
        <title>Phytopthora megakarya and P. palmivora, two closely related causual agents of cacao black pod achieved similar genome size and gene model numbers by different mechanisms.</title>
        <authorList>
            <person name="Ali S."/>
            <person name="Shao J."/>
            <person name="Larry D.J."/>
            <person name="Kronmiller B."/>
            <person name="Shen D."/>
            <person name="Strem M.D."/>
            <person name="Melnick R.L."/>
            <person name="Guiltinan M.J."/>
            <person name="Tyler B.M."/>
            <person name="Meinhardt L.W."/>
            <person name="Bailey B.A."/>
        </authorList>
    </citation>
    <scope>NUCLEOTIDE SEQUENCE [LARGE SCALE GENOMIC DNA]</scope>
    <source>
        <strain evidence="4">zdho120</strain>
    </source>
</reference>
<dbReference type="PROSITE" id="PS50994">
    <property type="entry name" value="INTEGRASE"/>
    <property type="match status" value="1"/>
</dbReference>
<gene>
    <name evidence="3" type="ORF">PHMEG_00026444</name>
</gene>
<name>A0A225V9P8_9STRA</name>
<dbReference type="SMART" id="SM00298">
    <property type="entry name" value="CHROMO"/>
    <property type="match status" value="1"/>
</dbReference>
<dbReference type="InterPro" id="IPR036397">
    <property type="entry name" value="RNaseH_sf"/>
</dbReference>
<dbReference type="PROSITE" id="PS50013">
    <property type="entry name" value="CHROMO_2"/>
    <property type="match status" value="1"/>
</dbReference>
<keyword evidence="4" id="KW-1185">Reference proteome</keyword>
<dbReference type="InterPro" id="IPR000953">
    <property type="entry name" value="Chromo/chromo_shadow_dom"/>
</dbReference>
<evidence type="ECO:0000259" key="2">
    <source>
        <dbReference type="PROSITE" id="PS50994"/>
    </source>
</evidence>
<keyword evidence="3" id="KW-0695">RNA-directed DNA polymerase</keyword>
<dbReference type="InterPro" id="IPR016197">
    <property type="entry name" value="Chromo-like_dom_sf"/>
</dbReference>
<dbReference type="Gene3D" id="2.40.50.40">
    <property type="match status" value="1"/>
</dbReference>
<dbReference type="EMBL" id="NBNE01006424">
    <property type="protein sequence ID" value="OWZ02062.1"/>
    <property type="molecule type" value="Genomic_DNA"/>
</dbReference>
<comment type="caution">
    <text evidence="3">The sequence shown here is derived from an EMBL/GenBank/DDBJ whole genome shotgun (WGS) entry which is preliminary data.</text>
</comment>
<keyword evidence="3" id="KW-0808">Transferase</keyword>
<proteinExistence type="predicted"/>
<keyword evidence="3" id="KW-0548">Nucleotidyltransferase</keyword>
<dbReference type="InterPro" id="IPR012337">
    <property type="entry name" value="RNaseH-like_sf"/>
</dbReference>
<dbReference type="Proteomes" id="UP000198211">
    <property type="component" value="Unassembled WGS sequence"/>
</dbReference>
<dbReference type="Gene3D" id="3.30.420.10">
    <property type="entry name" value="Ribonuclease H-like superfamily/Ribonuclease H"/>
    <property type="match status" value="1"/>
</dbReference>
<dbReference type="InterPro" id="IPR001584">
    <property type="entry name" value="Integrase_cat-core"/>
</dbReference>
<dbReference type="GO" id="GO:0015074">
    <property type="term" value="P:DNA integration"/>
    <property type="evidence" value="ECO:0007669"/>
    <property type="project" value="InterPro"/>
</dbReference>
<evidence type="ECO:0000313" key="3">
    <source>
        <dbReference type="EMBL" id="OWZ02062.1"/>
    </source>
</evidence>
<sequence length="647" mass="74860">MQGDLDCKASGLQLLRQEALNRLRSWPKHEFLHAKREWNQSADKLASAVLQREEGEIVTSEDDRQDLITLNRLGKMLKPKLIETVVSVNAITRATERQHHTPKAIEESIIQCIRCQRIRQAQGEEKSIADLKKYLDGEVSVLAAEEAKTCSKIAASYEVDENGLLFFCPKTLQRDEDRDGVVRMVIPDSLQRDFLHHYHASLEGGHQGVGRAYGGSKRAFTGVGCIEVYNVTWGNVPIAKPGKESQRIKENHQEISRVIFSMDHIPSLPKSFKGNTELLIFADLFTRYVIAKADPSREALTVTENYEECVFRRFGASEVIRHDRESDFTSDFFRAFNRIVKMRQSATMAYRPQGNGKAERTVQTLTRALKLYVADVNQQDLDDYAERLMFALNTAHDQVRGETSFFLVHGWDPRSTLEAVVSVGSTRRRDCNARRWRYHIQGQYRRAREAVNENLRDAIKSRTDQHNENVRPHRIEEGTQEGYARKRAHMWHGPFRESELIGNHAVRLQTADSGYRIFPIVHLSKLKPVRTFPDRPKVILNTEDDDTEDDDRVDFDEELLPDDSWETPLGEDEFEVERITDVRSGRRTRYGRVHREFQVYWKCYDQPTWVDETDLNCAALLYEYERGRTSRNRFNVMQSHEEGINAE</sequence>
<dbReference type="PANTHER" id="PTHR37984">
    <property type="entry name" value="PROTEIN CBG26694"/>
    <property type="match status" value="1"/>
</dbReference>
<dbReference type="PANTHER" id="PTHR37984:SF5">
    <property type="entry name" value="PROTEIN NYNRIN-LIKE"/>
    <property type="match status" value="1"/>
</dbReference>
<protein>
    <submittedName>
        <fullName evidence="3">Reverse transcriptase</fullName>
    </submittedName>
</protein>